<dbReference type="InterPro" id="IPR001173">
    <property type="entry name" value="Glyco_trans_2-like"/>
</dbReference>
<keyword evidence="1" id="KW-1133">Transmembrane helix</keyword>
<protein>
    <submittedName>
        <fullName evidence="3">Glycosyltransferase</fullName>
    </submittedName>
</protein>
<keyword evidence="1" id="KW-0472">Membrane</keyword>
<evidence type="ECO:0000313" key="3">
    <source>
        <dbReference type="EMBL" id="HGF99107.1"/>
    </source>
</evidence>
<reference evidence="3" key="1">
    <citation type="journal article" date="2020" name="mSystems">
        <title>Genome- and Community-Level Interaction Insights into Carbon Utilization and Element Cycling Functions of Hydrothermarchaeota in Hydrothermal Sediment.</title>
        <authorList>
            <person name="Zhou Z."/>
            <person name="Liu Y."/>
            <person name="Xu W."/>
            <person name="Pan J."/>
            <person name="Luo Z.H."/>
            <person name="Li M."/>
        </authorList>
    </citation>
    <scope>NUCLEOTIDE SEQUENCE [LARGE SCALE GENOMIC DNA]</scope>
    <source>
        <strain evidence="3">SpSt-374</strain>
    </source>
</reference>
<feature type="domain" description="Glycosyltransferase 2-like" evidence="2">
    <location>
        <begin position="44"/>
        <end position="139"/>
    </location>
</feature>
<dbReference type="GO" id="GO:0016758">
    <property type="term" value="F:hexosyltransferase activity"/>
    <property type="evidence" value="ECO:0007669"/>
    <property type="project" value="UniProtKB-ARBA"/>
</dbReference>
<keyword evidence="3" id="KW-0808">Transferase</keyword>
<dbReference type="PANTHER" id="PTHR22916:SF3">
    <property type="entry name" value="UDP-GLCNAC:BETAGAL BETA-1,3-N-ACETYLGLUCOSAMINYLTRANSFERASE-LIKE PROTEIN 1"/>
    <property type="match status" value="1"/>
</dbReference>
<sequence length="346" mass="39496">MAIQLNHKFYPNKVSTKEQTRLSGEKAVIDTVSPNFLELTPFLSVCIPTYNRGHMLPAAIESVITQDFDNFELIICDNASTDNTEEVVKDYTDKRIRYVRYPTLVSMYANHNRCIELARGNWIIFLHSDDRINNLKSAQLILESLPSGVSACFPYRGAKEINLPTYQEWNFLEILQLMNGISPSGSIYQKDALDKQGGFAEDNIIADWEILLNMAWSRGLVYSYSSEPFVTRVVHGKNAYLKSIKDGTAHLGKSHCIKRLFADVSFNDFKKIINLIILQGAASKISLLYFYLLISGLDEKAEWFKKEAINLNKFSLLSAGSVYGILVKIMGRENFWRFYQKIRQIA</sequence>
<dbReference type="SUPFAM" id="SSF53448">
    <property type="entry name" value="Nucleotide-diphospho-sugar transferases"/>
    <property type="match status" value="1"/>
</dbReference>
<comment type="caution">
    <text evidence="3">The sequence shown here is derived from an EMBL/GenBank/DDBJ whole genome shotgun (WGS) entry which is preliminary data.</text>
</comment>
<dbReference type="Pfam" id="PF00535">
    <property type="entry name" value="Glycos_transf_2"/>
    <property type="match status" value="1"/>
</dbReference>
<evidence type="ECO:0000256" key="1">
    <source>
        <dbReference type="SAM" id="Phobius"/>
    </source>
</evidence>
<dbReference type="AlphaFoldDB" id="A0A7C3ZTC5"/>
<organism evidence="3">
    <name type="scientific">Planktothricoides sp. SpSt-374</name>
    <dbReference type="NCBI Taxonomy" id="2282167"/>
    <lineage>
        <taxon>Bacteria</taxon>
        <taxon>Bacillati</taxon>
        <taxon>Cyanobacteriota</taxon>
        <taxon>Cyanophyceae</taxon>
        <taxon>Oscillatoriophycideae</taxon>
        <taxon>Oscillatoriales</taxon>
        <taxon>Oscillatoriaceae</taxon>
        <taxon>Planktothricoides</taxon>
    </lineage>
</organism>
<proteinExistence type="predicted"/>
<accession>A0A7C3ZTC5</accession>
<keyword evidence="1" id="KW-0812">Transmembrane</keyword>
<feature type="transmembrane region" description="Helical" evidence="1">
    <location>
        <begin position="272"/>
        <end position="294"/>
    </location>
</feature>
<name>A0A7C3ZTC5_9CYAN</name>
<dbReference type="Gene3D" id="3.90.550.10">
    <property type="entry name" value="Spore Coat Polysaccharide Biosynthesis Protein SpsA, Chain A"/>
    <property type="match status" value="1"/>
</dbReference>
<dbReference type="EMBL" id="DSPX01000002">
    <property type="protein sequence ID" value="HGF99107.1"/>
    <property type="molecule type" value="Genomic_DNA"/>
</dbReference>
<dbReference type="PANTHER" id="PTHR22916">
    <property type="entry name" value="GLYCOSYLTRANSFERASE"/>
    <property type="match status" value="1"/>
</dbReference>
<evidence type="ECO:0000259" key="2">
    <source>
        <dbReference type="Pfam" id="PF00535"/>
    </source>
</evidence>
<dbReference type="InterPro" id="IPR029044">
    <property type="entry name" value="Nucleotide-diphossugar_trans"/>
</dbReference>
<gene>
    <name evidence="3" type="ORF">ENR15_00120</name>
</gene>
<feature type="transmembrane region" description="Helical" evidence="1">
    <location>
        <begin position="314"/>
        <end position="331"/>
    </location>
</feature>